<dbReference type="InterPro" id="IPR041223">
    <property type="entry name" value="ApeA_NTD"/>
</dbReference>
<accession>A0A0F6QYP9</accession>
<dbReference type="KEGG" id="cku:UL82_00185"/>
<dbReference type="InterPro" id="IPR041229">
    <property type="entry name" value="HEPN_Apea"/>
</dbReference>
<evidence type="ECO:0000259" key="2">
    <source>
        <dbReference type="Pfam" id="PF18862"/>
    </source>
</evidence>
<dbReference type="RefSeq" id="WP_046438285.1">
    <property type="nucleotide sequence ID" value="NZ_CP011312.1"/>
</dbReference>
<dbReference type="EMBL" id="CP011312">
    <property type="protein sequence ID" value="AKE40280.1"/>
    <property type="molecule type" value="Genomic_DNA"/>
</dbReference>
<feature type="domain" description="Apea-like HEPN" evidence="1">
    <location>
        <begin position="340"/>
        <end position="456"/>
    </location>
</feature>
<dbReference type="Pfam" id="PF18739">
    <property type="entry name" value="HEPN_Apea"/>
    <property type="match status" value="1"/>
</dbReference>
<gene>
    <name evidence="3" type="ORF">UL82_00185</name>
</gene>
<evidence type="ECO:0000313" key="4">
    <source>
        <dbReference type="Proteomes" id="UP000033457"/>
    </source>
</evidence>
<dbReference type="AlphaFoldDB" id="A0A0F6QYP9"/>
<feature type="domain" description="ApeA N-terminal" evidence="2">
    <location>
        <begin position="9"/>
        <end position="274"/>
    </location>
</feature>
<reference evidence="3 4" key="1">
    <citation type="journal article" date="2015" name="Genome Announc.">
        <title>Complete Genome Sequence of Corynebacterium kutscheri DSM 20755, a Corynebacterial Type Strain with Remarkably Low G+C Content of Chromosomal DNA.</title>
        <authorList>
            <person name="Ruckert C."/>
            <person name="Albersmeier A."/>
            <person name="Winkler A."/>
            <person name="Tauch A."/>
        </authorList>
    </citation>
    <scope>NUCLEOTIDE SEQUENCE [LARGE SCALE GENOMIC DNA]</scope>
    <source>
        <strain evidence="3 4">DSM 20755</strain>
    </source>
</reference>
<sequence length="480" mass="54928">MIRNTEPRSWHGTWYLPESDQKHWGVLNYEPEGVFQLTIMSEGFGNPWEEIDHPSTKTVILRQRDISTPYPAVYGEADGRFITLFDVYTGGSTQKYASQAAYSEATYYPQTMIIGAHIPSMQSEVLRSLSISFDFLHIWLEDSGWLKVGTTWDESGSRIIEHFCKVETEIYDRPMRCLTVDDETAITIDYYGTLPDLKWSAFEYESRSRISASIKLTNIKNSCSLKSFQPKIFALETLLSICLDRPCKPFAFKCELWNQNRLSSVEILIPRRGSIPSKEPSGQYLEKLSGCEKNRDFNYYFEKWFPFYEQHYPALSLLNGFLANDDSHFLETSVMLAQTLVETFHKSMFGKKYKDLLPESIEAAERLRPGRSPQDKKKVTTFKRAIDLSHRLPAEVRDLLIPDEGKWAGSLVDARNDIAHDGNLRKVEIFQAHAAAKIAIAVVTIHVLIQLGTETESLLKLLNDRNSLSKAKELASDYLV</sequence>
<dbReference type="Pfam" id="PF18862">
    <property type="entry name" value="ApeA_NTD1"/>
    <property type="match status" value="1"/>
</dbReference>
<organism evidence="3 4">
    <name type="scientific">Corynebacterium kutscheri</name>
    <dbReference type="NCBI Taxonomy" id="35755"/>
    <lineage>
        <taxon>Bacteria</taxon>
        <taxon>Bacillati</taxon>
        <taxon>Actinomycetota</taxon>
        <taxon>Actinomycetes</taxon>
        <taxon>Mycobacteriales</taxon>
        <taxon>Corynebacteriaceae</taxon>
        <taxon>Corynebacterium</taxon>
    </lineage>
</organism>
<protein>
    <submittedName>
        <fullName evidence="3">Uncharacterized protein</fullName>
    </submittedName>
</protein>
<keyword evidence="4" id="KW-1185">Reference proteome</keyword>
<proteinExistence type="predicted"/>
<dbReference type="HOGENOM" id="CLU_039923_0_0_11"/>
<dbReference type="OrthoDB" id="4714648at2"/>
<dbReference type="Proteomes" id="UP000033457">
    <property type="component" value="Chromosome"/>
</dbReference>
<name>A0A0F6QYP9_9CORY</name>
<evidence type="ECO:0000313" key="3">
    <source>
        <dbReference type="EMBL" id="AKE40280.1"/>
    </source>
</evidence>
<evidence type="ECO:0000259" key="1">
    <source>
        <dbReference type="Pfam" id="PF18739"/>
    </source>
</evidence>